<dbReference type="PROSITE" id="PS51352">
    <property type="entry name" value="THIOREDOXIN_2"/>
    <property type="match status" value="1"/>
</dbReference>
<keyword evidence="1 2" id="KW-0732">Signal</keyword>
<feature type="domain" description="Thioredoxin" evidence="3">
    <location>
        <begin position="1"/>
        <end position="144"/>
    </location>
</feature>
<evidence type="ECO:0000256" key="2">
    <source>
        <dbReference type="SAM" id="SignalP"/>
    </source>
</evidence>
<protein>
    <submittedName>
        <fullName evidence="4">Thioredoxin disulfide isomerase</fullName>
    </submittedName>
</protein>
<dbReference type="InterPro" id="IPR036249">
    <property type="entry name" value="Thioredoxin-like_sf"/>
</dbReference>
<feature type="chain" id="PRO_5046530198" evidence="2">
    <location>
        <begin position="19"/>
        <end position="144"/>
    </location>
</feature>
<keyword evidence="4" id="KW-0413">Isomerase</keyword>
<reference evidence="4 5" key="1">
    <citation type="journal article" date="2014" name="Genome Announc.">
        <title>Draft Genome Sequence of the Carrageenan-Degrading Bacterium Cellulophaga sp. Strain KL-A, Isolated from Decaying Marine Algae.</title>
        <authorList>
            <person name="Shan D."/>
            <person name="Ying J."/>
            <person name="Li X."/>
            <person name="Gao Z."/>
            <person name="Wei G."/>
            <person name="Shao Z."/>
        </authorList>
    </citation>
    <scope>NUCLEOTIDE SEQUENCE [LARGE SCALE GENOMIC DNA]</scope>
    <source>
        <strain evidence="4 5">KL-A</strain>
    </source>
</reference>
<organism evidence="4 5">
    <name type="scientific">Cellulophaga geojensis KL-A</name>
    <dbReference type="NCBI Taxonomy" id="1328323"/>
    <lineage>
        <taxon>Bacteria</taxon>
        <taxon>Pseudomonadati</taxon>
        <taxon>Bacteroidota</taxon>
        <taxon>Flavobacteriia</taxon>
        <taxon>Flavobacteriales</taxon>
        <taxon>Flavobacteriaceae</taxon>
        <taxon>Cellulophaga</taxon>
    </lineage>
</organism>
<evidence type="ECO:0000259" key="3">
    <source>
        <dbReference type="PROSITE" id="PS51352"/>
    </source>
</evidence>
<dbReference type="Pfam" id="PF13899">
    <property type="entry name" value="Thioredoxin_7"/>
    <property type="match status" value="1"/>
</dbReference>
<evidence type="ECO:0000256" key="1">
    <source>
        <dbReference type="ARBA" id="ARBA00022729"/>
    </source>
</evidence>
<gene>
    <name evidence="4" type="ORF">KLA_12944</name>
</gene>
<dbReference type="PANTHER" id="PTHR15337">
    <property type="entry name" value="ANTERIOR GRADIENT PROTEIN-RELATED"/>
    <property type="match status" value="1"/>
</dbReference>
<accession>A0ABN0RLF8</accession>
<dbReference type="Proteomes" id="UP000019275">
    <property type="component" value="Unassembled WGS sequence"/>
</dbReference>
<proteinExistence type="predicted"/>
<dbReference type="SUPFAM" id="SSF52833">
    <property type="entry name" value="Thioredoxin-like"/>
    <property type="match status" value="1"/>
</dbReference>
<comment type="caution">
    <text evidence="4">The sequence shown here is derived from an EMBL/GenBank/DDBJ whole genome shotgun (WGS) entry which is preliminary data.</text>
</comment>
<sequence length="144" mass="16344">MKNLVLALFIFCTYTSTAQEWSSSFSSAVEKAHKENKLVLLVFSGSDWCAPCIKLDAEIWQSSEFKEYAKKSLVLYKADFPRKKKNKLSKALSLANKELADTYNQQGYFPLVVLLDGDKNILEKSGYKNISPSKYIAHLTTFVK</sequence>
<dbReference type="GO" id="GO:0016853">
    <property type="term" value="F:isomerase activity"/>
    <property type="evidence" value="ECO:0007669"/>
    <property type="project" value="UniProtKB-KW"/>
</dbReference>
<evidence type="ECO:0000313" key="4">
    <source>
        <dbReference type="EMBL" id="EWH12693.1"/>
    </source>
</evidence>
<dbReference type="InterPro" id="IPR013766">
    <property type="entry name" value="Thioredoxin_domain"/>
</dbReference>
<keyword evidence="5" id="KW-1185">Reference proteome</keyword>
<dbReference type="EMBL" id="ARZX01000018">
    <property type="protein sequence ID" value="EWH12693.1"/>
    <property type="molecule type" value="Genomic_DNA"/>
</dbReference>
<evidence type="ECO:0000313" key="5">
    <source>
        <dbReference type="Proteomes" id="UP000019275"/>
    </source>
</evidence>
<name>A0ABN0RLF8_9FLAO</name>
<dbReference type="RefSeq" id="WP_034646291.1">
    <property type="nucleotide sequence ID" value="NZ_ARZX01000018.1"/>
</dbReference>
<dbReference type="InterPro" id="IPR051099">
    <property type="entry name" value="AGR/TXD"/>
</dbReference>
<dbReference type="PANTHER" id="PTHR15337:SF11">
    <property type="entry name" value="THIOREDOXIN DOMAIN-CONTAINING PROTEIN"/>
    <property type="match status" value="1"/>
</dbReference>
<dbReference type="Gene3D" id="3.40.30.10">
    <property type="entry name" value="Glutaredoxin"/>
    <property type="match status" value="1"/>
</dbReference>
<feature type="signal peptide" evidence="2">
    <location>
        <begin position="1"/>
        <end position="18"/>
    </location>
</feature>